<dbReference type="InterPro" id="IPR045242">
    <property type="entry name" value="Syntaxin"/>
</dbReference>
<evidence type="ECO:0000313" key="10">
    <source>
        <dbReference type="EMBL" id="ORZ32211.1"/>
    </source>
</evidence>
<dbReference type="EMBL" id="MCFL01000049">
    <property type="protein sequence ID" value="ORZ32211.1"/>
    <property type="molecule type" value="Genomic_DNA"/>
</dbReference>
<dbReference type="AlphaFoldDB" id="A0A1Y2HE90"/>
<dbReference type="SMART" id="SM00397">
    <property type="entry name" value="t_SNARE"/>
    <property type="match status" value="1"/>
</dbReference>
<proteinExistence type="inferred from homology"/>
<feature type="domain" description="T-SNARE coiled-coil homology" evidence="9">
    <location>
        <begin position="218"/>
        <end position="280"/>
    </location>
</feature>
<dbReference type="PANTHER" id="PTHR19957">
    <property type="entry name" value="SYNTAXIN"/>
    <property type="match status" value="1"/>
</dbReference>
<evidence type="ECO:0000256" key="4">
    <source>
        <dbReference type="ARBA" id="ARBA00022989"/>
    </source>
</evidence>
<evidence type="ECO:0000259" key="9">
    <source>
        <dbReference type="PROSITE" id="PS50192"/>
    </source>
</evidence>
<dbReference type="GO" id="GO:0048278">
    <property type="term" value="P:vesicle docking"/>
    <property type="evidence" value="ECO:0007669"/>
    <property type="project" value="TreeGrafter"/>
</dbReference>
<dbReference type="Pfam" id="PF05739">
    <property type="entry name" value="SNARE"/>
    <property type="match status" value="1"/>
</dbReference>
<dbReference type="InterPro" id="IPR006011">
    <property type="entry name" value="Syntaxin_N"/>
</dbReference>
<dbReference type="GO" id="GO:0006906">
    <property type="term" value="P:vesicle fusion"/>
    <property type="evidence" value="ECO:0007669"/>
    <property type="project" value="TreeGrafter"/>
</dbReference>
<dbReference type="GO" id="GO:0031201">
    <property type="term" value="C:SNARE complex"/>
    <property type="evidence" value="ECO:0007669"/>
    <property type="project" value="TreeGrafter"/>
</dbReference>
<protein>
    <submittedName>
        <fullName evidence="10">t-SNARE</fullName>
    </submittedName>
</protein>
<feature type="region of interest" description="Disordered" evidence="7">
    <location>
        <begin position="1"/>
        <end position="39"/>
    </location>
</feature>
<dbReference type="OrthoDB" id="10255013at2759"/>
<name>A0A1Y2HE90_9FUNG</name>
<feature type="compositionally biased region" description="Polar residues" evidence="7">
    <location>
        <begin position="1"/>
        <end position="10"/>
    </location>
</feature>
<sequence length="329" mass="36645">MSHSPSNAGRYQQLHPDDAAAHSNARGGDSFEMPTRSRSSNVTVVNDLTSFLDAVAHLDRSLVSIKQSMTNLESIQAHALDSPHTSASSQSSNDNLRAQYRSIKSQLDELGLRIQDLEHSAAHSTHKDSADRTVARNQLTNLGRKYRDLVLQFRDAEHRHVLRVRDHMARQLRIVRPEATPDEIAAVLNQAESSGAVLRVFEDEVVRSSRYAGAQVALQDVQTRQAALVDLNRQVEELAQLFVDVSRLIEAQESRIDEIFKQADQVARDLEKGTGEVQKAKEHRLNTIKWAWMACGIVTVLLVIVLLWFFFLTPQGKALTGADKSGNGN</sequence>
<keyword evidence="4 8" id="KW-1133">Transmembrane helix</keyword>
<organism evidence="10 11">
    <name type="scientific">Catenaria anguillulae PL171</name>
    <dbReference type="NCBI Taxonomy" id="765915"/>
    <lineage>
        <taxon>Eukaryota</taxon>
        <taxon>Fungi</taxon>
        <taxon>Fungi incertae sedis</taxon>
        <taxon>Blastocladiomycota</taxon>
        <taxon>Blastocladiomycetes</taxon>
        <taxon>Blastocladiales</taxon>
        <taxon>Catenariaceae</taxon>
        <taxon>Catenaria</taxon>
    </lineage>
</organism>
<comment type="caution">
    <text evidence="10">The sequence shown here is derived from an EMBL/GenBank/DDBJ whole genome shotgun (WGS) entry which is preliminary data.</text>
</comment>
<keyword evidence="11" id="KW-1185">Reference proteome</keyword>
<feature type="transmembrane region" description="Helical" evidence="8">
    <location>
        <begin position="290"/>
        <end position="311"/>
    </location>
</feature>
<keyword evidence="5 8" id="KW-0472">Membrane</keyword>
<dbReference type="GO" id="GO:0012505">
    <property type="term" value="C:endomembrane system"/>
    <property type="evidence" value="ECO:0007669"/>
    <property type="project" value="TreeGrafter"/>
</dbReference>
<dbReference type="Proteomes" id="UP000193411">
    <property type="component" value="Unassembled WGS sequence"/>
</dbReference>
<dbReference type="PROSITE" id="PS50192">
    <property type="entry name" value="T_SNARE"/>
    <property type="match status" value="1"/>
</dbReference>
<evidence type="ECO:0000256" key="3">
    <source>
        <dbReference type="ARBA" id="ARBA00022692"/>
    </source>
</evidence>
<dbReference type="Pfam" id="PF00804">
    <property type="entry name" value="Syntaxin"/>
    <property type="match status" value="1"/>
</dbReference>
<accession>A0A1Y2HE90</accession>
<evidence type="ECO:0000256" key="8">
    <source>
        <dbReference type="SAM" id="Phobius"/>
    </source>
</evidence>
<reference evidence="10 11" key="1">
    <citation type="submission" date="2016-07" db="EMBL/GenBank/DDBJ databases">
        <title>Pervasive Adenine N6-methylation of Active Genes in Fungi.</title>
        <authorList>
            <consortium name="DOE Joint Genome Institute"/>
            <person name="Mondo S.J."/>
            <person name="Dannebaum R.O."/>
            <person name="Kuo R.C."/>
            <person name="Labutti K."/>
            <person name="Haridas S."/>
            <person name="Kuo A."/>
            <person name="Salamov A."/>
            <person name="Ahrendt S.R."/>
            <person name="Lipzen A."/>
            <person name="Sullivan W."/>
            <person name="Andreopoulos W.B."/>
            <person name="Clum A."/>
            <person name="Lindquist E."/>
            <person name="Daum C."/>
            <person name="Ramamoorthy G.K."/>
            <person name="Gryganskyi A."/>
            <person name="Culley D."/>
            <person name="Magnuson J.K."/>
            <person name="James T.Y."/>
            <person name="O'Malley M.A."/>
            <person name="Stajich J.E."/>
            <person name="Spatafora J.W."/>
            <person name="Visel A."/>
            <person name="Grigoriev I.V."/>
        </authorList>
    </citation>
    <scope>NUCLEOTIDE SEQUENCE [LARGE SCALE GENOMIC DNA]</scope>
    <source>
        <strain evidence="10 11">PL171</strain>
    </source>
</reference>
<evidence type="ECO:0000256" key="5">
    <source>
        <dbReference type="ARBA" id="ARBA00023136"/>
    </source>
</evidence>
<feature type="coiled-coil region" evidence="6">
    <location>
        <begin position="93"/>
        <end position="120"/>
    </location>
</feature>
<evidence type="ECO:0000313" key="11">
    <source>
        <dbReference type="Proteomes" id="UP000193411"/>
    </source>
</evidence>
<evidence type="ECO:0000256" key="2">
    <source>
        <dbReference type="ARBA" id="ARBA00009063"/>
    </source>
</evidence>
<evidence type="ECO:0000256" key="1">
    <source>
        <dbReference type="ARBA" id="ARBA00004211"/>
    </source>
</evidence>
<dbReference type="PANTHER" id="PTHR19957:SF307">
    <property type="entry name" value="PROTEIN SSO1-RELATED"/>
    <property type="match status" value="1"/>
</dbReference>
<keyword evidence="3 8" id="KW-0812">Transmembrane</keyword>
<evidence type="ECO:0000256" key="6">
    <source>
        <dbReference type="SAM" id="Coils"/>
    </source>
</evidence>
<keyword evidence="6" id="KW-0175">Coiled coil</keyword>
<comment type="similarity">
    <text evidence="2">Belongs to the syntaxin family.</text>
</comment>
<dbReference type="GO" id="GO:0005484">
    <property type="term" value="F:SNAP receptor activity"/>
    <property type="evidence" value="ECO:0007669"/>
    <property type="project" value="TreeGrafter"/>
</dbReference>
<dbReference type="GO" id="GO:0006886">
    <property type="term" value="P:intracellular protein transport"/>
    <property type="evidence" value="ECO:0007669"/>
    <property type="project" value="TreeGrafter"/>
</dbReference>
<dbReference type="GO" id="GO:0000149">
    <property type="term" value="F:SNARE binding"/>
    <property type="evidence" value="ECO:0007669"/>
    <property type="project" value="TreeGrafter"/>
</dbReference>
<dbReference type="GO" id="GO:0005886">
    <property type="term" value="C:plasma membrane"/>
    <property type="evidence" value="ECO:0007669"/>
    <property type="project" value="TreeGrafter"/>
</dbReference>
<dbReference type="SUPFAM" id="SSF47661">
    <property type="entry name" value="t-snare proteins"/>
    <property type="match status" value="1"/>
</dbReference>
<comment type="subcellular location">
    <subcellularLocation>
        <location evidence="1">Membrane</location>
        <topology evidence="1">Single-pass type IV membrane protein</topology>
    </subcellularLocation>
</comment>
<dbReference type="STRING" id="765915.A0A1Y2HE90"/>
<dbReference type="InterPro" id="IPR000727">
    <property type="entry name" value="T_SNARE_dom"/>
</dbReference>
<dbReference type="GO" id="GO:0006887">
    <property type="term" value="P:exocytosis"/>
    <property type="evidence" value="ECO:0007669"/>
    <property type="project" value="TreeGrafter"/>
</dbReference>
<dbReference type="InterPro" id="IPR010989">
    <property type="entry name" value="SNARE"/>
</dbReference>
<dbReference type="Gene3D" id="1.20.58.70">
    <property type="match status" value="1"/>
</dbReference>
<evidence type="ECO:0000256" key="7">
    <source>
        <dbReference type="SAM" id="MobiDB-lite"/>
    </source>
</evidence>
<gene>
    <name evidence="10" type="ORF">BCR44DRAFT_1440685</name>
</gene>